<sequence>METINKVTQSFLIILSSSILLTACGDSSQPAETASIESTARVASNVSAADVAVDDGIRTQVESALASAADLPGGFTVEVNEGIVLISGSMACEDCGGLRTPGNIGTVQQSLGGVVRAVPGVMRVDFDLSYPSN</sequence>
<reference evidence="1 2" key="1">
    <citation type="submission" date="2017-08" db="EMBL/GenBank/DDBJ databases">
        <title>Fine stratification of microbial communities through a metagenomic profile of the photic zone.</title>
        <authorList>
            <person name="Haro-Moreno J.M."/>
            <person name="Lopez-Perez M."/>
            <person name="De La Torre J."/>
            <person name="Picazo A."/>
            <person name="Camacho A."/>
            <person name="Rodriguez-Valera F."/>
        </authorList>
    </citation>
    <scope>NUCLEOTIDE SEQUENCE [LARGE SCALE GENOMIC DNA]</scope>
    <source>
        <strain evidence="1">MED-G28</strain>
    </source>
</reference>
<protein>
    <recommendedName>
        <fullName evidence="3">BON domain-containing protein</fullName>
    </recommendedName>
</protein>
<proteinExistence type="predicted"/>
<gene>
    <name evidence="1" type="ORF">CNF02_03365</name>
</gene>
<evidence type="ECO:0008006" key="3">
    <source>
        <dbReference type="Google" id="ProtNLM"/>
    </source>
</evidence>
<comment type="caution">
    <text evidence="1">The sequence shown here is derived from an EMBL/GenBank/DDBJ whole genome shotgun (WGS) entry which is preliminary data.</text>
</comment>
<accession>A0A2A5WEY7</accession>
<name>A0A2A5WEY7_9GAMM</name>
<evidence type="ECO:0000313" key="2">
    <source>
        <dbReference type="Proteomes" id="UP000219329"/>
    </source>
</evidence>
<dbReference type="PROSITE" id="PS51257">
    <property type="entry name" value="PROKAR_LIPOPROTEIN"/>
    <property type="match status" value="1"/>
</dbReference>
<organism evidence="1 2">
    <name type="scientific">OM182 bacterium MED-G28</name>
    <dbReference type="NCBI Taxonomy" id="1986256"/>
    <lineage>
        <taxon>Bacteria</taxon>
        <taxon>Pseudomonadati</taxon>
        <taxon>Pseudomonadota</taxon>
        <taxon>Gammaproteobacteria</taxon>
        <taxon>OMG group</taxon>
        <taxon>OM182 clade</taxon>
    </lineage>
</organism>
<dbReference type="Proteomes" id="UP000219329">
    <property type="component" value="Unassembled WGS sequence"/>
</dbReference>
<evidence type="ECO:0000313" key="1">
    <source>
        <dbReference type="EMBL" id="PDH35080.1"/>
    </source>
</evidence>
<dbReference type="EMBL" id="NTJZ01000002">
    <property type="protein sequence ID" value="PDH35080.1"/>
    <property type="molecule type" value="Genomic_DNA"/>
</dbReference>
<dbReference type="AlphaFoldDB" id="A0A2A5WEY7"/>